<evidence type="ECO:0000313" key="2">
    <source>
        <dbReference type="Proteomes" id="UP001148786"/>
    </source>
</evidence>
<name>A0A9W8JN31_9AGAR</name>
<keyword evidence="2" id="KW-1185">Reference proteome</keyword>
<dbReference type="Proteomes" id="UP001148786">
    <property type="component" value="Unassembled WGS sequence"/>
</dbReference>
<evidence type="ECO:0000313" key="1">
    <source>
        <dbReference type="EMBL" id="KAJ3483825.1"/>
    </source>
</evidence>
<dbReference type="AlphaFoldDB" id="A0A9W8JN31"/>
<accession>A0A9W8JN31</accession>
<protein>
    <submittedName>
        <fullName evidence="1">Uncharacterized protein</fullName>
    </submittedName>
</protein>
<proteinExistence type="predicted"/>
<organism evidence="1 2">
    <name type="scientific">Agrocybe chaxingu</name>
    <dbReference type="NCBI Taxonomy" id="84603"/>
    <lineage>
        <taxon>Eukaryota</taxon>
        <taxon>Fungi</taxon>
        <taxon>Dikarya</taxon>
        <taxon>Basidiomycota</taxon>
        <taxon>Agaricomycotina</taxon>
        <taxon>Agaricomycetes</taxon>
        <taxon>Agaricomycetidae</taxon>
        <taxon>Agaricales</taxon>
        <taxon>Agaricineae</taxon>
        <taxon>Strophariaceae</taxon>
        <taxon>Agrocybe</taxon>
    </lineage>
</organism>
<comment type="caution">
    <text evidence="1">The sequence shown here is derived from an EMBL/GenBank/DDBJ whole genome shotgun (WGS) entry which is preliminary data.</text>
</comment>
<dbReference type="EMBL" id="JANKHO010003405">
    <property type="protein sequence ID" value="KAJ3483825.1"/>
    <property type="molecule type" value="Genomic_DNA"/>
</dbReference>
<gene>
    <name evidence="1" type="ORF">NLJ89_g12031</name>
</gene>
<sequence>MGRTPSIIYELNFDAASEQRRERGVQRASDALVVSSVLRDCCLETLRIALNSVATSYSSLSTPSSPSNTILRDVLRVSWVVRLARSWCRRSRVLWAGLMRKGDERRWGEWRPSRRARCQGLSLSSALCGAHRARNVFVGSYAAGHDDLRLEKSPLVVVVFDLQDSPPPPRTFSFDQHAIVRAVLPGVRGGLRTENGGDGLQGCGTKENER</sequence>
<reference evidence="1" key="1">
    <citation type="submission" date="2022-07" db="EMBL/GenBank/DDBJ databases">
        <title>Genome Sequence of Agrocybe chaxingu.</title>
        <authorList>
            <person name="Buettner E."/>
        </authorList>
    </citation>
    <scope>NUCLEOTIDE SEQUENCE</scope>
    <source>
        <strain evidence="1">MP-N11</strain>
    </source>
</reference>